<accession>A0A1I6RA82</accession>
<reference evidence="1 2" key="1">
    <citation type="submission" date="2016-10" db="EMBL/GenBank/DDBJ databases">
        <authorList>
            <person name="de Groot N.N."/>
        </authorList>
    </citation>
    <scope>NUCLEOTIDE SEQUENCE [LARGE SCALE GENOMIC DNA]</scope>
    <source>
        <strain evidence="1 2">DSM 22789</strain>
    </source>
</reference>
<protein>
    <submittedName>
        <fullName evidence="1">Uncharacterized protein</fullName>
    </submittedName>
</protein>
<evidence type="ECO:0000313" key="2">
    <source>
        <dbReference type="Proteomes" id="UP000198785"/>
    </source>
</evidence>
<keyword evidence="2" id="KW-1185">Reference proteome</keyword>
<sequence length="35" mass="4159">MQKTQEMLIILLFLTAFIVPRKAKKKILLPLLYDK</sequence>
<dbReference type="EMBL" id="FOZZ01000003">
    <property type="protein sequence ID" value="SFS61460.1"/>
    <property type="molecule type" value="Genomic_DNA"/>
</dbReference>
<evidence type="ECO:0000313" key="1">
    <source>
        <dbReference type="EMBL" id="SFS61460.1"/>
    </source>
</evidence>
<proteinExistence type="predicted"/>
<dbReference type="AlphaFoldDB" id="A0A1I6RA82"/>
<dbReference type="Proteomes" id="UP000198785">
    <property type="component" value="Unassembled WGS sequence"/>
</dbReference>
<organism evidence="1 2">
    <name type="scientific">Sphingobacterium wenxiniae</name>
    <dbReference type="NCBI Taxonomy" id="683125"/>
    <lineage>
        <taxon>Bacteria</taxon>
        <taxon>Pseudomonadati</taxon>
        <taxon>Bacteroidota</taxon>
        <taxon>Sphingobacteriia</taxon>
        <taxon>Sphingobacteriales</taxon>
        <taxon>Sphingobacteriaceae</taxon>
        <taxon>Sphingobacterium</taxon>
    </lineage>
</organism>
<dbReference type="STRING" id="683125.SAMN05660206_103243"/>
<gene>
    <name evidence="1" type="ORF">SAMN05660206_103243</name>
</gene>
<name>A0A1I6RA82_9SPHI</name>